<dbReference type="SUPFAM" id="SSF46565">
    <property type="entry name" value="Chaperone J-domain"/>
    <property type="match status" value="1"/>
</dbReference>
<dbReference type="InterPro" id="IPR007791">
    <property type="entry name" value="DjlA_N"/>
</dbReference>
<dbReference type="Pfam" id="PF05099">
    <property type="entry name" value="TerB"/>
    <property type="match status" value="1"/>
</dbReference>
<dbReference type="InterPro" id="IPR001623">
    <property type="entry name" value="DnaJ_domain"/>
</dbReference>
<dbReference type="Gene3D" id="1.10.287.110">
    <property type="entry name" value="DnaJ domain"/>
    <property type="match status" value="1"/>
</dbReference>
<sequence length="265" mass="28000">MSIWGKIVGGVAGFAVGGPLGALLGVAAGHAADAWAADAWPSQPPVPPGPDGQPDQTRSMAFTIGVIVLGAKMAKADGVVDRAEIDAFKRVFQIPAEEARHVGRVFDMARRDSVGFESYARQLAGMFHDRPTVLEDLLGCLFHIAAADGRLHPAELAFLAEVARLFGIPDTTFEGIRRIHGGAACGYDDPLDDPYAVLGVPRTASDAEIKLAWRKALRDNHPDTVMAQGLPAEFVEVATQKTAALNAAYDKVQSLRAGTPAGPNQ</sequence>
<comment type="caution">
    <text evidence="2">The sequence shown here is derived from an EMBL/GenBank/DDBJ whole genome shotgun (WGS) entry which is preliminary data.</text>
</comment>
<keyword evidence="3" id="KW-1185">Reference proteome</keyword>
<feature type="domain" description="J" evidence="1">
    <location>
        <begin position="193"/>
        <end position="257"/>
    </location>
</feature>
<name>A0A560HFI5_9PROT</name>
<dbReference type="EMBL" id="VITR01000002">
    <property type="protein sequence ID" value="TWB45188.1"/>
    <property type="molecule type" value="Genomic_DNA"/>
</dbReference>
<accession>A0A560HFI5</accession>
<dbReference type="InterPro" id="IPR029024">
    <property type="entry name" value="TerB-like"/>
</dbReference>
<dbReference type="Pfam" id="PF00226">
    <property type="entry name" value="DnaJ"/>
    <property type="match status" value="1"/>
</dbReference>
<dbReference type="InterPro" id="IPR036869">
    <property type="entry name" value="J_dom_sf"/>
</dbReference>
<evidence type="ECO:0000313" key="2">
    <source>
        <dbReference type="EMBL" id="TWB45188.1"/>
    </source>
</evidence>
<protein>
    <submittedName>
        <fullName evidence="2">DnaJ like chaperone protein</fullName>
    </submittedName>
</protein>
<dbReference type="Proteomes" id="UP000315751">
    <property type="component" value="Unassembled WGS sequence"/>
</dbReference>
<dbReference type="CDD" id="cd06257">
    <property type="entry name" value="DnaJ"/>
    <property type="match status" value="1"/>
</dbReference>
<proteinExistence type="predicted"/>
<gene>
    <name evidence="2" type="ORF">FBZ90_102142</name>
</gene>
<reference evidence="2 3" key="1">
    <citation type="submission" date="2019-06" db="EMBL/GenBank/DDBJ databases">
        <title>Genomic Encyclopedia of Type Strains, Phase IV (KMG-V): Genome sequencing to study the core and pangenomes of soil and plant-associated prokaryotes.</title>
        <authorList>
            <person name="Whitman W."/>
        </authorList>
    </citation>
    <scope>NUCLEOTIDE SEQUENCE [LARGE SCALE GENOMIC DNA]</scope>
    <source>
        <strain evidence="2 3">BR 11622</strain>
    </source>
</reference>
<dbReference type="OrthoDB" id="9782583at2"/>
<dbReference type="AlphaFoldDB" id="A0A560HFI5"/>
<dbReference type="PANTHER" id="PTHR24074">
    <property type="entry name" value="CO-CHAPERONE PROTEIN DJLA"/>
    <property type="match status" value="1"/>
</dbReference>
<organism evidence="2 3">
    <name type="scientific">Nitrospirillum amazonense</name>
    <dbReference type="NCBI Taxonomy" id="28077"/>
    <lineage>
        <taxon>Bacteria</taxon>
        <taxon>Pseudomonadati</taxon>
        <taxon>Pseudomonadota</taxon>
        <taxon>Alphaproteobacteria</taxon>
        <taxon>Rhodospirillales</taxon>
        <taxon>Azospirillaceae</taxon>
        <taxon>Nitrospirillum</taxon>
    </lineage>
</organism>
<dbReference type="SMART" id="SM00271">
    <property type="entry name" value="DnaJ"/>
    <property type="match status" value="1"/>
</dbReference>
<dbReference type="SUPFAM" id="SSF158682">
    <property type="entry name" value="TerB-like"/>
    <property type="match status" value="1"/>
</dbReference>
<dbReference type="CDD" id="cd07316">
    <property type="entry name" value="terB_like_DjlA"/>
    <property type="match status" value="1"/>
</dbReference>
<evidence type="ECO:0000259" key="1">
    <source>
        <dbReference type="PROSITE" id="PS50076"/>
    </source>
</evidence>
<dbReference type="Gene3D" id="1.10.3680.10">
    <property type="entry name" value="TerB-like"/>
    <property type="match status" value="1"/>
</dbReference>
<dbReference type="PROSITE" id="PS50076">
    <property type="entry name" value="DNAJ_2"/>
    <property type="match status" value="1"/>
</dbReference>
<dbReference type="RefSeq" id="WP_145729611.1">
    <property type="nucleotide sequence ID" value="NZ_VITR01000002.1"/>
</dbReference>
<dbReference type="InterPro" id="IPR050817">
    <property type="entry name" value="DjlA_DnaK_co-chaperone"/>
</dbReference>
<evidence type="ECO:0000313" key="3">
    <source>
        <dbReference type="Proteomes" id="UP000315751"/>
    </source>
</evidence>